<protein>
    <submittedName>
        <fullName evidence="1">Uncharacterized protein</fullName>
    </submittedName>
</protein>
<evidence type="ECO:0000313" key="2">
    <source>
        <dbReference type="Proteomes" id="UP001501759"/>
    </source>
</evidence>
<sequence>MLVFVTIVLTRPRQQQLVAAQGLESAFKAATAWPSDVRIDSFARLADYEPACQQEAGRRLRKDGLPALWKLAEEQSERYRQAAELLVG</sequence>
<proteinExistence type="predicted"/>
<dbReference type="EMBL" id="BAABKB010000023">
    <property type="protein sequence ID" value="GAA5022927.1"/>
    <property type="molecule type" value="Genomic_DNA"/>
</dbReference>
<keyword evidence="2" id="KW-1185">Reference proteome</keyword>
<reference evidence="2" key="1">
    <citation type="journal article" date="2019" name="Int. J. Syst. Evol. Microbiol.">
        <title>The Global Catalogue of Microorganisms (GCM) 10K type strain sequencing project: providing services to taxonomists for standard genome sequencing and annotation.</title>
        <authorList>
            <consortium name="The Broad Institute Genomics Platform"/>
            <consortium name="The Broad Institute Genome Sequencing Center for Infectious Disease"/>
            <person name="Wu L."/>
            <person name="Ma J."/>
        </authorList>
    </citation>
    <scope>NUCLEOTIDE SEQUENCE [LARGE SCALE GENOMIC DNA]</scope>
    <source>
        <strain evidence="2">JCM 18409</strain>
    </source>
</reference>
<evidence type="ECO:0000313" key="1">
    <source>
        <dbReference type="EMBL" id="GAA5022927.1"/>
    </source>
</evidence>
<gene>
    <name evidence="1" type="ORF">GCM10023335_55240</name>
</gene>
<name>A0ABP9J924_9ACTN</name>
<comment type="caution">
    <text evidence="1">The sequence shown here is derived from an EMBL/GenBank/DDBJ whole genome shotgun (WGS) entry which is preliminary data.</text>
</comment>
<accession>A0ABP9J924</accession>
<dbReference type="Proteomes" id="UP001501759">
    <property type="component" value="Unassembled WGS sequence"/>
</dbReference>
<organism evidence="1 2">
    <name type="scientific">Streptomyces siamensis</name>
    <dbReference type="NCBI Taxonomy" id="1274986"/>
    <lineage>
        <taxon>Bacteria</taxon>
        <taxon>Bacillati</taxon>
        <taxon>Actinomycetota</taxon>
        <taxon>Actinomycetes</taxon>
        <taxon>Kitasatosporales</taxon>
        <taxon>Streptomycetaceae</taxon>
        <taxon>Streptomyces</taxon>
    </lineage>
</organism>